<dbReference type="Pfam" id="PF08808">
    <property type="entry name" value="RES"/>
    <property type="match status" value="1"/>
</dbReference>
<evidence type="ECO:0000313" key="2">
    <source>
        <dbReference type="EMBL" id="RZU35571.1"/>
    </source>
</evidence>
<comment type="caution">
    <text evidence="2">The sequence shown here is derived from an EMBL/GenBank/DDBJ whole genome shotgun (WGS) entry which is preliminary data.</text>
</comment>
<dbReference type="EMBL" id="SHKW01000002">
    <property type="protein sequence ID" value="RZU35571.1"/>
    <property type="molecule type" value="Genomic_DNA"/>
</dbReference>
<dbReference type="Proteomes" id="UP000292958">
    <property type="component" value="Unassembled WGS sequence"/>
</dbReference>
<dbReference type="RefSeq" id="WP_130423913.1">
    <property type="nucleotide sequence ID" value="NZ_SHKW01000002.1"/>
</dbReference>
<accession>A0A4Q7YGF0</accession>
<dbReference type="SMART" id="SM00953">
    <property type="entry name" value="RES"/>
    <property type="match status" value="1"/>
</dbReference>
<organism evidence="2 3">
    <name type="scientific">Edaphobacter modestus</name>
    <dbReference type="NCBI Taxonomy" id="388466"/>
    <lineage>
        <taxon>Bacteria</taxon>
        <taxon>Pseudomonadati</taxon>
        <taxon>Acidobacteriota</taxon>
        <taxon>Terriglobia</taxon>
        <taxon>Terriglobales</taxon>
        <taxon>Acidobacteriaceae</taxon>
        <taxon>Edaphobacter</taxon>
    </lineage>
</organism>
<sequence>MHSTDRLLRALENAPVQPFSGFVYRIIAERHRDSPLSAIGSVRSGGRYNAPNTFPVLYCADSQMTALLEVEALFTTADGQLKGAPRDPDLVLSLRCELARVLDLTDDRFYSELGTTRNELVSLTPSRFILNARGDETPTQILGAACSFSGGISALKVPSGANSDGYCLDILPDSLLVGEHVTILDDTGRIKAQIDGVIPVPGKFGGLTV</sequence>
<feature type="domain" description="RES" evidence="1">
    <location>
        <begin position="35"/>
        <end position="181"/>
    </location>
</feature>
<reference evidence="2 3" key="1">
    <citation type="submission" date="2019-02" db="EMBL/GenBank/DDBJ databases">
        <title>Genomic Encyclopedia of Archaeal and Bacterial Type Strains, Phase II (KMG-II): from individual species to whole genera.</title>
        <authorList>
            <person name="Goeker M."/>
        </authorList>
    </citation>
    <scope>NUCLEOTIDE SEQUENCE [LARGE SCALE GENOMIC DNA]</scope>
    <source>
        <strain evidence="2 3">DSM 18101</strain>
    </source>
</reference>
<keyword evidence="3" id="KW-1185">Reference proteome</keyword>
<name>A0A4Q7YGF0_9BACT</name>
<proteinExistence type="predicted"/>
<protein>
    <submittedName>
        <fullName evidence="2">RES domain-containing protein</fullName>
    </submittedName>
</protein>
<gene>
    <name evidence="2" type="ORF">BDD14_5639</name>
</gene>
<dbReference type="AlphaFoldDB" id="A0A4Q7YGF0"/>
<dbReference type="OrthoDB" id="113286at2"/>
<dbReference type="InterPro" id="IPR014914">
    <property type="entry name" value="RES_dom"/>
</dbReference>
<evidence type="ECO:0000259" key="1">
    <source>
        <dbReference type="SMART" id="SM00953"/>
    </source>
</evidence>
<evidence type="ECO:0000313" key="3">
    <source>
        <dbReference type="Proteomes" id="UP000292958"/>
    </source>
</evidence>